<protein>
    <submittedName>
        <fullName evidence="2">Uncharacterized protein</fullName>
    </submittedName>
</protein>
<comment type="caution">
    <text evidence="2">The sequence shown here is derived from an EMBL/GenBank/DDBJ whole genome shotgun (WGS) entry which is preliminary data.</text>
</comment>
<evidence type="ECO:0000313" key="2">
    <source>
        <dbReference type="EMBL" id="EMA42010.1"/>
    </source>
</evidence>
<keyword evidence="3" id="KW-1185">Reference proteome</keyword>
<reference evidence="2 3" key="1">
    <citation type="journal article" date="2014" name="PLoS Genet.">
        <title>Phylogenetically driven sequencing of extremely halophilic archaea reveals strategies for static and dynamic osmo-response.</title>
        <authorList>
            <person name="Becker E.A."/>
            <person name="Seitzer P.M."/>
            <person name="Tritt A."/>
            <person name="Larsen D."/>
            <person name="Krusor M."/>
            <person name="Yao A.I."/>
            <person name="Wu D."/>
            <person name="Madern D."/>
            <person name="Eisen J.A."/>
            <person name="Darling A.E."/>
            <person name="Facciotti M.T."/>
        </authorList>
    </citation>
    <scope>NUCLEOTIDE SEQUENCE [LARGE SCALE GENOMIC DNA]</scope>
    <source>
        <strain evidence="2 3">100A6</strain>
    </source>
</reference>
<dbReference type="EMBL" id="AOMB01000003">
    <property type="protein sequence ID" value="EMA42010.1"/>
    <property type="molecule type" value="Genomic_DNA"/>
</dbReference>
<organism evidence="2 3">
    <name type="scientific">Halococcus hamelinensis 100A6</name>
    <dbReference type="NCBI Taxonomy" id="1132509"/>
    <lineage>
        <taxon>Archaea</taxon>
        <taxon>Methanobacteriati</taxon>
        <taxon>Methanobacteriota</taxon>
        <taxon>Stenosarchaea group</taxon>
        <taxon>Halobacteria</taxon>
        <taxon>Halobacteriales</taxon>
        <taxon>Halococcaceae</taxon>
        <taxon>Halococcus</taxon>
    </lineage>
</organism>
<evidence type="ECO:0000256" key="1">
    <source>
        <dbReference type="SAM" id="Phobius"/>
    </source>
</evidence>
<dbReference type="RefSeq" id="WP_007689726.1">
    <property type="nucleotide sequence ID" value="NZ_AJRK01000420.1"/>
</dbReference>
<keyword evidence="1" id="KW-0472">Membrane</keyword>
<feature type="transmembrane region" description="Helical" evidence="1">
    <location>
        <begin position="42"/>
        <end position="63"/>
    </location>
</feature>
<gene>
    <name evidence="2" type="ORF">C447_00430</name>
</gene>
<keyword evidence="1" id="KW-1133">Transmembrane helix</keyword>
<proteinExistence type="predicted"/>
<keyword evidence="1" id="KW-0812">Transmembrane</keyword>
<dbReference type="Proteomes" id="UP000011566">
    <property type="component" value="Unassembled WGS sequence"/>
</dbReference>
<evidence type="ECO:0000313" key="3">
    <source>
        <dbReference type="Proteomes" id="UP000011566"/>
    </source>
</evidence>
<name>M0MCB7_9EURY</name>
<sequence>MNPEPVEQRGLSIPETSVLGAAGLVVLLPVFALAGVGGASSLSIGLAVMTALAVLTAAGYLTARP</sequence>
<dbReference type="AlphaFoldDB" id="M0MCB7"/>
<accession>M0MCB7</accession>
<feature type="transmembrane region" description="Helical" evidence="1">
    <location>
        <begin position="18"/>
        <end position="36"/>
    </location>
</feature>
<dbReference type="PATRIC" id="fig|1132509.6.peg.104"/>